<dbReference type="AlphaFoldDB" id="A0A2V3W516"/>
<gene>
    <name evidence="1" type="ORF">DFR56_102174</name>
</gene>
<keyword evidence="2" id="KW-1185">Reference proteome</keyword>
<dbReference type="SUPFAM" id="SSF103642">
    <property type="entry name" value="Sec-C motif"/>
    <property type="match status" value="1"/>
</dbReference>
<organism evidence="1 2">
    <name type="scientific">Pseudogracilibacillus auburnensis</name>
    <dbReference type="NCBI Taxonomy" id="1494959"/>
    <lineage>
        <taxon>Bacteria</taxon>
        <taxon>Bacillati</taxon>
        <taxon>Bacillota</taxon>
        <taxon>Bacilli</taxon>
        <taxon>Bacillales</taxon>
        <taxon>Bacillaceae</taxon>
        <taxon>Pseudogracilibacillus</taxon>
    </lineage>
</organism>
<dbReference type="Proteomes" id="UP000247978">
    <property type="component" value="Unassembled WGS sequence"/>
</dbReference>
<protein>
    <submittedName>
        <fullName evidence="1">SEC-C motif-containing protein</fullName>
    </submittedName>
</protein>
<dbReference type="InterPro" id="IPR004027">
    <property type="entry name" value="SEC_C_motif"/>
</dbReference>
<dbReference type="OrthoDB" id="9814022at2"/>
<sequence length="404" mass="47471">MNDRTDVELDKNMKQLLTGLKEWRREATEKRYQKYWAEIKVPFTLDEALREYTKYELDTIRKTLKIKNASSLKKAELIALLTERIPEYLEQIAFQLDVERFKLLISIANNNGQIIAPNLEDDQINYFRKNGLIYTGTFKGKKILAAPNELIELIASWKNNMKIRATVKRNTEWIKLTRGLLYYYGTLSRSQLVKMIEEYTKETINVEEYCSVILEANSYHEELFMDEGLYSNIRVFDPEKVQQEHQSRHSIPFYPFTKQQLLTSGELGFVEKNQGYVQLVKFITKNFEINREEADNVVEECVYATKIGDGPNDVLHFLSRTFEFDNMEIVQELMDKVVHLMNNTREWFLKGYTSTELHAQEKKHLRLLPTTKVNHKDDKRVVKIGRNDPCPCGSGKKYKKCCGR</sequence>
<dbReference type="Gene3D" id="3.10.450.50">
    <property type="match status" value="1"/>
</dbReference>
<accession>A0A2V3W516</accession>
<reference evidence="1 2" key="1">
    <citation type="submission" date="2018-05" db="EMBL/GenBank/DDBJ databases">
        <title>Genomic Encyclopedia of Type Strains, Phase IV (KMG-IV): sequencing the most valuable type-strain genomes for metagenomic binning, comparative biology and taxonomic classification.</title>
        <authorList>
            <person name="Goeker M."/>
        </authorList>
    </citation>
    <scope>NUCLEOTIDE SEQUENCE [LARGE SCALE GENOMIC DNA]</scope>
    <source>
        <strain evidence="1 2">DSM 28556</strain>
    </source>
</reference>
<proteinExistence type="predicted"/>
<dbReference type="EMBL" id="QJJQ01000002">
    <property type="protein sequence ID" value="PXW89397.1"/>
    <property type="molecule type" value="Genomic_DNA"/>
</dbReference>
<name>A0A2V3W516_9BACI</name>
<comment type="caution">
    <text evidence="1">The sequence shown here is derived from an EMBL/GenBank/DDBJ whole genome shotgun (WGS) entry which is preliminary data.</text>
</comment>
<dbReference type="PANTHER" id="PTHR33747">
    <property type="entry name" value="UPF0225 PROTEIN SCO1677"/>
    <property type="match status" value="1"/>
</dbReference>
<dbReference type="PANTHER" id="PTHR33747:SF1">
    <property type="entry name" value="ADENYLATE CYCLASE-ASSOCIATED CAP C-TERMINAL DOMAIN-CONTAINING PROTEIN"/>
    <property type="match status" value="1"/>
</dbReference>
<evidence type="ECO:0000313" key="1">
    <source>
        <dbReference type="EMBL" id="PXW89397.1"/>
    </source>
</evidence>
<dbReference type="Pfam" id="PF02810">
    <property type="entry name" value="SEC-C"/>
    <property type="match status" value="1"/>
</dbReference>
<dbReference type="RefSeq" id="WP_110394124.1">
    <property type="nucleotide sequence ID" value="NZ_JADIJL010000001.1"/>
</dbReference>
<evidence type="ECO:0000313" key="2">
    <source>
        <dbReference type="Proteomes" id="UP000247978"/>
    </source>
</evidence>